<organism evidence="3 4">
    <name type="scientific">Streptomyces viridochromogenes Tue57</name>
    <dbReference type="NCBI Taxonomy" id="1160705"/>
    <lineage>
        <taxon>Bacteria</taxon>
        <taxon>Bacillati</taxon>
        <taxon>Actinomycetota</taxon>
        <taxon>Actinomycetes</taxon>
        <taxon>Kitasatosporales</taxon>
        <taxon>Streptomycetaceae</taxon>
        <taxon>Streptomyces</taxon>
    </lineage>
</organism>
<accession>L8PU06</accession>
<reference evidence="3 4" key="1">
    <citation type="journal article" date="2013" name="Genome Announc.">
        <title>Draft Genome Sequence of Streptomyces viridochromogenes Strain Tu57, Producer of Avilamycin.</title>
        <authorList>
            <person name="Gruning B.A."/>
            <person name="Erxleben A."/>
            <person name="Hahnlein A."/>
            <person name="Gunther S."/>
        </authorList>
    </citation>
    <scope>NUCLEOTIDE SEQUENCE [LARGE SCALE GENOMIC DNA]</scope>
    <source>
        <strain evidence="3 4">Tue57</strain>
    </source>
</reference>
<comment type="caution">
    <text evidence="3">The sequence shown here is derived from an EMBL/GenBank/DDBJ whole genome shotgun (WGS) entry which is preliminary data.</text>
</comment>
<name>L8PU06_STRVR</name>
<proteinExistence type="predicted"/>
<dbReference type="PATRIC" id="fig|1160705.3.peg.138"/>
<feature type="domain" description="Thiopeptide-type bacteriocin biosynthesis" evidence="2">
    <location>
        <begin position="781"/>
        <end position="1036"/>
    </location>
</feature>
<dbReference type="InterPro" id="IPR006827">
    <property type="entry name" value="Lant_deHydtase_N"/>
</dbReference>
<feature type="domain" description="Lantibiotic dehydratase N-terminal" evidence="1">
    <location>
        <begin position="53"/>
        <end position="712"/>
    </location>
</feature>
<dbReference type="Pfam" id="PF14028">
    <property type="entry name" value="Lant_dehydr_C"/>
    <property type="match status" value="1"/>
</dbReference>
<gene>
    <name evidence="3" type="ORF">STVIR_0140</name>
</gene>
<dbReference type="Proteomes" id="UP000011205">
    <property type="component" value="Unassembled WGS sequence"/>
</dbReference>
<evidence type="ECO:0000313" key="3">
    <source>
        <dbReference type="EMBL" id="ELS58887.1"/>
    </source>
</evidence>
<protein>
    <recommendedName>
        <fullName evidence="5">Lantibiotic dehydratase domain protein</fullName>
    </recommendedName>
</protein>
<sequence length="1055" mass="118450">MPQRASFTATAPLLLRLNVLRSDEFATLIADFGRDGVPGDSTIASHIRMLSRNPVLTEAIAVSSSALSDALRQISEGPVPRRKKLIRAAISATRYALRITGRPTPFGLYAGVTLAADKAPRRETPSRSPEPVQWRKQPRFDAEWLDAVTRTWLKDPATRRATHVVANSLCFERGDRLILPYVRQRPTSSSTTDPTGRAGRELSLRNTAVVSWIMKKAVHPVPYGDLLTQAGREFPGLPEKGLEEVLARLVADEILLTELSSDRIDEAFLNRLDELRQHTSNSEPLRQARSALRAYADTAPGRGTDAWRRLVALTGSISQQSNGTGTLPQVDLQALAEMRVPDEVRREAEQCASALWRISYGSGPYSHMKAYRRAFLAKYGRRGTVRLTEMVNPHTGLGFPHTYLNPAVPFRQALADSESPTDAGNERTLYLGELVNRGLSDPQREIGLTDEDIEELTVPSPLPPPPSLELCFQLRAENSERLESGAFEMAMTPTAAARSAGELSGRFTDLTDMTAALSDLVRRGSPGGIVAQIRFLPALPRALNLMQVPDLTPHTIPVGVFHDSRAPGVIDWRDLIVADDGDRLRLHWDRTGQEVFPLLPHAVSLAATAPNLVRLLAELRHCHDGKIWQPWDWSPYSSLPCLPRVRLGRTILAPLTWRPGLDLTRAATSPDQWDTTVASWRTRLRIPALVNVAQHDRAYELDLENAFHREILRRDIVRRPEIVITERPGGSNSHGWSGGRRTEVVIPLLRAAPTEQPHPESHVLERERLAEKIDYPPGSEWTFAKLYCGPEVHEELLTNHIPELIERLASHIDSWFFVRFRDPDHHIRLRLHSGSRKVTQQVLPELLDTTQAWQRTGLIRETVMASYEPEVVRYGGPETMKSAEEVFCTDSRLVVQQLRFLARTPEGNRIPKRVLAVVNYAVLLESLGDWDWPAWVVRKFSHGPFTEPELSLASQIAVPGHMQDYASTPLPHQWAELLRPGRTAARRLGTKVLPGLTSDERESRQDTVLLSLLHMHHNRLFGPDPTHERETHALFRTVAESHIRRQRIRPRIGNE</sequence>
<dbReference type="AlphaFoldDB" id="L8PU06"/>
<dbReference type="InterPro" id="IPR023809">
    <property type="entry name" value="Thiopep_bacteriocin_synth_dom"/>
</dbReference>
<dbReference type="Pfam" id="PF04738">
    <property type="entry name" value="Lant_dehydr_N"/>
    <property type="match status" value="1"/>
</dbReference>
<dbReference type="NCBIfam" id="TIGR03891">
    <property type="entry name" value="thiopep_ocin"/>
    <property type="match status" value="1"/>
</dbReference>
<evidence type="ECO:0000259" key="2">
    <source>
        <dbReference type="Pfam" id="PF14028"/>
    </source>
</evidence>
<evidence type="ECO:0000313" key="4">
    <source>
        <dbReference type="Proteomes" id="UP000011205"/>
    </source>
</evidence>
<dbReference type="EMBL" id="AMLP01000007">
    <property type="protein sequence ID" value="ELS58887.1"/>
    <property type="molecule type" value="Genomic_DNA"/>
</dbReference>
<evidence type="ECO:0000259" key="1">
    <source>
        <dbReference type="Pfam" id="PF04738"/>
    </source>
</evidence>
<evidence type="ECO:0008006" key="5">
    <source>
        <dbReference type="Google" id="ProtNLM"/>
    </source>
</evidence>